<proteinExistence type="predicted"/>
<feature type="transmembrane region" description="Helical" evidence="8">
    <location>
        <begin position="50"/>
        <end position="69"/>
    </location>
</feature>
<comment type="caution">
    <text evidence="9">The sequence shown here is derived from an EMBL/GenBank/DDBJ whole genome shotgun (WGS) entry which is preliminary data.</text>
</comment>
<gene>
    <name evidence="9" type="ORF">HMPREF1090_00816</name>
</gene>
<comment type="subcellular location">
    <subcellularLocation>
        <location evidence="1">Cell membrane</location>
        <topology evidence="1">Multi-pass membrane protein</topology>
    </subcellularLocation>
</comment>
<dbReference type="GO" id="GO:0005886">
    <property type="term" value="C:plasma membrane"/>
    <property type="evidence" value="ECO:0007669"/>
    <property type="project" value="UniProtKB-SubCell"/>
</dbReference>
<dbReference type="PANTHER" id="PTHR32196:SF21">
    <property type="entry name" value="ABC TRANSPORTER PERMEASE PROTEIN YPHD-RELATED"/>
    <property type="match status" value="1"/>
</dbReference>
<organism evidence="9 10">
    <name type="scientific">[Clostridium] clostridioforme 90A8</name>
    <dbReference type="NCBI Taxonomy" id="999408"/>
    <lineage>
        <taxon>Bacteria</taxon>
        <taxon>Bacillati</taxon>
        <taxon>Bacillota</taxon>
        <taxon>Clostridia</taxon>
        <taxon>Lachnospirales</taxon>
        <taxon>Lachnospiraceae</taxon>
        <taxon>Enterocloster</taxon>
    </lineage>
</organism>
<feature type="transmembrane region" description="Helical" evidence="8">
    <location>
        <begin position="99"/>
        <end position="117"/>
    </location>
</feature>
<dbReference type="GO" id="GO:0022857">
    <property type="term" value="F:transmembrane transporter activity"/>
    <property type="evidence" value="ECO:0007669"/>
    <property type="project" value="InterPro"/>
</dbReference>
<evidence type="ECO:0000256" key="5">
    <source>
        <dbReference type="ARBA" id="ARBA00022692"/>
    </source>
</evidence>
<feature type="transmembrane region" description="Helical" evidence="8">
    <location>
        <begin position="213"/>
        <end position="231"/>
    </location>
</feature>
<evidence type="ECO:0000313" key="9">
    <source>
        <dbReference type="EMBL" id="ENZ18944.1"/>
    </source>
</evidence>
<reference evidence="9 10" key="1">
    <citation type="submission" date="2013-01" db="EMBL/GenBank/DDBJ databases">
        <title>The Genome Sequence of Clostridium clostridioforme 90A8.</title>
        <authorList>
            <consortium name="The Broad Institute Genome Sequencing Platform"/>
            <person name="Earl A."/>
            <person name="Ward D."/>
            <person name="Feldgarden M."/>
            <person name="Gevers D."/>
            <person name="Courvalin P."/>
            <person name="Lambert T."/>
            <person name="Walker B."/>
            <person name="Young S.K."/>
            <person name="Zeng Q."/>
            <person name="Gargeya S."/>
            <person name="Fitzgerald M."/>
            <person name="Haas B."/>
            <person name="Abouelleil A."/>
            <person name="Alvarado L."/>
            <person name="Arachchi H.M."/>
            <person name="Berlin A.M."/>
            <person name="Chapman S.B."/>
            <person name="Dewar J."/>
            <person name="Goldberg J."/>
            <person name="Griggs A."/>
            <person name="Gujja S."/>
            <person name="Hansen M."/>
            <person name="Howarth C."/>
            <person name="Imamovic A."/>
            <person name="Larimer J."/>
            <person name="McCowan C."/>
            <person name="Murphy C."/>
            <person name="Neiman D."/>
            <person name="Pearson M."/>
            <person name="Priest M."/>
            <person name="Roberts A."/>
            <person name="Saif S."/>
            <person name="Shea T."/>
            <person name="Sisk P."/>
            <person name="Sykes S."/>
            <person name="Wortman J."/>
            <person name="Nusbaum C."/>
            <person name="Birren B."/>
        </authorList>
    </citation>
    <scope>NUCLEOTIDE SEQUENCE [LARGE SCALE GENOMIC DNA]</scope>
    <source>
        <strain evidence="9 10">90A8</strain>
    </source>
</reference>
<dbReference type="Pfam" id="PF02653">
    <property type="entry name" value="BPD_transp_2"/>
    <property type="match status" value="1"/>
</dbReference>
<keyword evidence="5 8" id="KW-0812">Transmembrane</keyword>
<evidence type="ECO:0000256" key="1">
    <source>
        <dbReference type="ARBA" id="ARBA00004651"/>
    </source>
</evidence>
<name>A0A0E2HEG6_9FIRM</name>
<feature type="transmembrane region" description="Helical" evidence="8">
    <location>
        <begin position="294"/>
        <end position="313"/>
    </location>
</feature>
<dbReference type="PATRIC" id="fig|999408.3.peg.864"/>
<evidence type="ECO:0000256" key="8">
    <source>
        <dbReference type="SAM" id="Phobius"/>
    </source>
</evidence>
<dbReference type="InterPro" id="IPR001851">
    <property type="entry name" value="ABC_transp_permease"/>
</dbReference>
<keyword evidence="3" id="KW-1003">Cell membrane</keyword>
<keyword evidence="4" id="KW-0997">Cell inner membrane</keyword>
<dbReference type="Proteomes" id="UP000013085">
    <property type="component" value="Unassembled WGS sequence"/>
</dbReference>
<feature type="transmembrane region" description="Helical" evidence="8">
    <location>
        <begin position="76"/>
        <end position="93"/>
    </location>
</feature>
<protein>
    <submittedName>
        <fullName evidence="9">Ribose ABC transporter permease</fullName>
    </submittedName>
</protein>
<evidence type="ECO:0000313" key="10">
    <source>
        <dbReference type="Proteomes" id="UP000013085"/>
    </source>
</evidence>
<feature type="transmembrane region" description="Helical" evidence="8">
    <location>
        <begin position="251"/>
        <end position="282"/>
    </location>
</feature>
<feature type="transmembrane region" description="Helical" evidence="8">
    <location>
        <begin position="163"/>
        <end position="184"/>
    </location>
</feature>
<evidence type="ECO:0000256" key="2">
    <source>
        <dbReference type="ARBA" id="ARBA00022448"/>
    </source>
</evidence>
<dbReference type="GeneID" id="57964808"/>
<evidence type="ECO:0000256" key="3">
    <source>
        <dbReference type="ARBA" id="ARBA00022475"/>
    </source>
</evidence>
<evidence type="ECO:0000256" key="4">
    <source>
        <dbReference type="ARBA" id="ARBA00022519"/>
    </source>
</evidence>
<dbReference type="CDD" id="cd06579">
    <property type="entry name" value="TM_PBP1_transp_AraH_like"/>
    <property type="match status" value="1"/>
</dbReference>
<accession>A0A0E2HEG6</accession>
<keyword evidence="2" id="KW-0813">Transport</keyword>
<evidence type="ECO:0000256" key="7">
    <source>
        <dbReference type="ARBA" id="ARBA00023136"/>
    </source>
</evidence>
<dbReference type="PANTHER" id="PTHR32196">
    <property type="entry name" value="ABC TRANSPORTER PERMEASE PROTEIN YPHD-RELATED-RELATED"/>
    <property type="match status" value="1"/>
</dbReference>
<dbReference type="HOGENOM" id="CLU_028880_2_2_9"/>
<dbReference type="EMBL" id="AGYR01000006">
    <property type="protein sequence ID" value="ENZ18944.1"/>
    <property type="molecule type" value="Genomic_DNA"/>
</dbReference>
<keyword evidence="7 8" id="KW-0472">Membrane</keyword>
<feature type="transmembrane region" description="Helical" evidence="8">
    <location>
        <begin position="124"/>
        <end position="143"/>
    </location>
</feature>
<keyword evidence="6 8" id="KW-1133">Transmembrane helix</keyword>
<dbReference type="RefSeq" id="WP_002583801.1">
    <property type="nucleotide sequence ID" value="NZ_KB850998.1"/>
</dbReference>
<sequence>MKNRFGQTMKNTVKMNFGILMGLVILCLGLTVLTDKFATVTNFFNVVRQITINLYLACGMTFVILLGGIDLSVGSVIAVTGCVSAGMITWVGLPVPVGILTGILCGTLVGALNGIIISRTTIPAFIVTLATMNIGRGIARIYTHAQTIAVLDDPYTFWGMGSILGLPIQLYLIIAVVVLTSFILNRTGLGRHIYATGGNKIASEYSGINVKRVTFFVFVLSGFLASLAGVLTVGRTFTATMIMGDGAEMDAIAAVVLGGTSMSGGKGSISGTVIGVIVIGILKNGMNLLGIDSSWQYVVQGIVILIAVYIDYIKSEGSALSAFKAMVGKRA</sequence>
<evidence type="ECO:0000256" key="6">
    <source>
        <dbReference type="ARBA" id="ARBA00022989"/>
    </source>
</evidence>
<dbReference type="AlphaFoldDB" id="A0A0E2HEG6"/>